<dbReference type="InterPro" id="IPR011013">
    <property type="entry name" value="Gal_mutarotase_sf_dom"/>
</dbReference>
<dbReference type="EMBL" id="JQCE01000005">
    <property type="protein sequence ID" value="KRO18258.1"/>
    <property type="molecule type" value="Genomic_DNA"/>
</dbReference>
<dbReference type="GO" id="GO:0030246">
    <property type="term" value="F:carbohydrate binding"/>
    <property type="evidence" value="ECO:0007669"/>
    <property type="project" value="InterPro"/>
</dbReference>
<dbReference type="PANTHER" id="PTHR11122:SF13">
    <property type="entry name" value="GLUCOSE-6-PHOSPHATE 1-EPIMERASE"/>
    <property type="match status" value="1"/>
</dbReference>
<dbReference type="PANTHER" id="PTHR11122">
    <property type="entry name" value="APOSPORY-ASSOCIATED PROTEIN C-RELATED"/>
    <property type="match status" value="1"/>
</dbReference>
<dbReference type="Proteomes" id="UP000050969">
    <property type="component" value="Unassembled WGS sequence"/>
</dbReference>
<protein>
    <submittedName>
        <fullName evidence="1">Galactose mutarotase-like enzyme</fullName>
    </submittedName>
</protein>
<dbReference type="InterPro" id="IPR037481">
    <property type="entry name" value="LacX"/>
</dbReference>
<dbReference type="Pfam" id="PF01263">
    <property type="entry name" value="Aldose_epim"/>
    <property type="match status" value="1"/>
</dbReference>
<keyword evidence="2" id="KW-1185">Reference proteome</keyword>
<evidence type="ECO:0000313" key="1">
    <source>
        <dbReference type="EMBL" id="KRO18258.1"/>
    </source>
</evidence>
<dbReference type="GO" id="GO:0016853">
    <property type="term" value="F:isomerase activity"/>
    <property type="evidence" value="ECO:0007669"/>
    <property type="project" value="InterPro"/>
</dbReference>
<accession>A0A0R2N0I3</accession>
<dbReference type="InterPro" id="IPR008183">
    <property type="entry name" value="Aldose_1/G6P_1-epimerase"/>
</dbReference>
<sequence length="292" mass="32939">MVTLHNDFLTVTASPAGAELTSVKNNLTGVEYLWQADPKVWKRHAPVLFPIVGKLQNDAYTFEGKTYHMTQHGFARDREFDVLAQSETQVSFVLRDDDETRAMYPFAFELVITYTLDNNLVHVDYQVTNPDTKQVMYFAIGAHPGFNIPVTDDTEFTDYYMSFEPKKSRVQIPLVAGKGIDYAHRTLAATDVNQALNHEFFKDDAVIYELNGRTKFSIVSDKTKHGVSLSVSDAPFMGVWSPYPTTGDFVCIEPWWGIADTIEHKGDFTDKLGINTLEPGAQITHSYSISIF</sequence>
<dbReference type="Gene3D" id="2.70.98.10">
    <property type="match status" value="1"/>
</dbReference>
<dbReference type="GO" id="GO:0005975">
    <property type="term" value="P:carbohydrate metabolic process"/>
    <property type="evidence" value="ECO:0007669"/>
    <property type="project" value="InterPro"/>
</dbReference>
<dbReference type="RefSeq" id="WP_056992078.1">
    <property type="nucleotide sequence ID" value="NZ_JQCE01000005.1"/>
</dbReference>
<dbReference type="AlphaFoldDB" id="A0A0R2N0I3"/>
<evidence type="ECO:0000313" key="2">
    <source>
        <dbReference type="Proteomes" id="UP000050969"/>
    </source>
</evidence>
<dbReference type="STRING" id="1293598.IV56_GL001389"/>
<proteinExistence type="predicted"/>
<name>A0A0R2N0I3_9LACO</name>
<dbReference type="PATRIC" id="fig|1293598.4.peg.1454"/>
<dbReference type="InterPro" id="IPR014718">
    <property type="entry name" value="GH-type_carb-bd"/>
</dbReference>
<gene>
    <name evidence="1" type="ORF">IV56_GL001389</name>
</gene>
<reference evidence="1 2" key="1">
    <citation type="journal article" date="2015" name="Genome Announc.">
        <title>Expanding the biotechnology potential of lactobacilli through comparative genomics of 213 strains and associated genera.</title>
        <authorList>
            <person name="Sun Z."/>
            <person name="Harris H.M."/>
            <person name="McCann A."/>
            <person name="Guo C."/>
            <person name="Argimon S."/>
            <person name="Zhang W."/>
            <person name="Yang X."/>
            <person name="Jeffery I.B."/>
            <person name="Cooney J.C."/>
            <person name="Kagawa T.F."/>
            <person name="Liu W."/>
            <person name="Song Y."/>
            <person name="Salvetti E."/>
            <person name="Wrobel A."/>
            <person name="Rasinkangas P."/>
            <person name="Parkhill J."/>
            <person name="Rea M.C."/>
            <person name="O'Sullivan O."/>
            <person name="Ritari J."/>
            <person name="Douillard F.P."/>
            <person name="Paul Ross R."/>
            <person name="Yang R."/>
            <person name="Briner A.E."/>
            <person name="Felis G.E."/>
            <person name="de Vos W.M."/>
            <person name="Barrangou R."/>
            <person name="Klaenhammer T.R."/>
            <person name="Caufield P.W."/>
            <person name="Cui Y."/>
            <person name="Zhang H."/>
            <person name="O'Toole P.W."/>
        </authorList>
    </citation>
    <scope>NUCLEOTIDE SEQUENCE [LARGE SCALE GENOMIC DNA]</scope>
    <source>
        <strain evidence="1 2">DSM 24301</strain>
    </source>
</reference>
<organism evidence="1 2">
    <name type="scientific">Lacticaseibacillus saniviri JCM 17471 = DSM 24301</name>
    <dbReference type="NCBI Taxonomy" id="1293598"/>
    <lineage>
        <taxon>Bacteria</taxon>
        <taxon>Bacillati</taxon>
        <taxon>Bacillota</taxon>
        <taxon>Bacilli</taxon>
        <taxon>Lactobacillales</taxon>
        <taxon>Lactobacillaceae</taxon>
        <taxon>Lacticaseibacillus</taxon>
    </lineage>
</organism>
<comment type="caution">
    <text evidence="1">The sequence shown here is derived from an EMBL/GenBank/DDBJ whole genome shotgun (WGS) entry which is preliminary data.</text>
</comment>
<dbReference type="SUPFAM" id="SSF74650">
    <property type="entry name" value="Galactose mutarotase-like"/>
    <property type="match status" value="1"/>
</dbReference>
<dbReference type="CDD" id="cd09024">
    <property type="entry name" value="Aldose_epim_lacX"/>
    <property type="match status" value="1"/>
</dbReference>